<comment type="caution">
    <text evidence="2">The sequence shown here is derived from an EMBL/GenBank/DDBJ whole genome shotgun (WGS) entry which is preliminary data.</text>
</comment>
<gene>
    <name evidence="2" type="ORF">PH362_24390</name>
</gene>
<reference evidence="2" key="1">
    <citation type="submission" date="2023-01" db="EMBL/GenBank/DDBJ databases">
        <title>Genome sequencing of Photorhabdus bodei 09-20.</title>
        <authorList>
            <person name="Kalindamar S."/>
            <person name="Kumru S."/>
        </authorList>
    </citation>
    <scope>NUCLEOTIDE SEQUENCE</scope>
    <source>
        <strain evidence="2">09-20</strain>
    </source>
</reference>
<dbReference type="SUPFAM" id="SSF53335">
    <property type="entry name" value="S-adenosyl-L-methionine-dependent methyltransferases"/>
    <property type="match status" value="1"/>
</dbReference>
<sequence length="257" mass="30063">MGHKFINYKERALFYDIEYNNNDDEDFIVQCISKLNVKSICEIPCATGRNITFLSNLCSELHLVDIEEEMLNQARCKKCNHADTYFYISDMQNVKLASRVDLIWFPQGALQLLKTNDELFATFKSAYHNLKIGGSLVIDIVNFSSNDLPSYVSNFSDNYLLNWERKLENKFISRYSKSKFLEKRKSIEISFKYEVKVYPSSNFFYTKISMRCIDYHELFELLEDSGFKIECGFGDYKFGILNKKSPNIILVATRNEN</sequence>
<evidence type="ECO:0000313" key="3">
    <source>
        <dbReference type="Proteomes" id="UP001212996"/>
    </source>
</evidence>
<dbReference type="GO" id="GO:0008168">
    <property type="term" value="F:methyltransferase activity"/>
    <property type="evidence" value="ECO:0007669"/>
    <property type="project" value="UniProtKB-KW"/>
</dbReference>
<evidence type="ECO:0000313" key="2">
    <source>
        <dbReference type="EMBL" id="MDB6374944.1"/>
    </source>
</evidence>
<dbReference type="Pfam" id="PF13649">
    <property type="entry name" value="Methyltransf_25"/>
    <property type="match status" value="1"/>
</dbReference>
<evidence type="ECO:0000259" key="1">
    <source>
        <dbReference type="Pfam" id="PF13649"/>
    </source>
</evidence>
<keyword evidence="2" id="KW-0489">Methyltransferase</keyword>
<accession>A0AAW6BSH0</accession>
<name>A0AAW6BSH0_9GAMM</name>
<organism evidence="2 3">
    <name type="scientific">Photorhabdus bodei</name>
    <dbReference type="NCBI Taxonomy" id="2029681"/>
    <lineage>
        <taxon>Bacteria</taxon>
        <taxon>Pseudomonadati</taxon>
        <taxon>Pseudomonadota</taxon>
        <taxon>Gammaproteobacteria</taxon>
        <taxon>Enterobacterales</taxon>
        <taxon>Morganellaceae</taxon>
        <taxon>Photorhabdus</taxon>
    </lineage>
</organism>
<dbReference type="EMBL" id="JAQMFO010000067">
    <property type="protein sequence ID" value="MDB6374944.1"/>
    <property type="molecule type" value="Genomic_DNA"/>
</dbReference>
<feature type="domain" description="Methyltransferase" evidence="1">
    <location>
        <begin position="40"/>
        <end position="134"/>
    </location>
</feature>
<proteinExistence type="predicted"/>
<dbReference type="Gene3D" id="3.40.50.150">
    <property type="entry name" value="Vaccinia Virus protein VP39"/>
    <property type="match status" value="1"/>
</dbReference>
<dbReference type="GO" id="GO:0032259">
    <property type="term" value="P:methylation"/>
    <property type="evidence" value="ECO:0007669"/>
    <property type="project" value="UniProtKB-KW"/>
</dbReference>
<dbReference type="RefSeq" id="WP_262978588.1">
    <property type="nucleotide sequence ID" value="NZ_JAQMFO010000067.1"/>
</dbReference>
<dbReference type="InterPro" id="IPR029063">
    <property type="entry name" value="SAM-dependent_MTases_sf"/>
</dbReference>
<dbReference type="AlphaFoldDB" id="A0AAW6BSH0"/>
<dbReference type="Gene3D" id="2.20.25.110">
    <property type="entry name" value="S-adenosyl-L-methionine-dependent methyltransferases"/>
    <property type="match status" value="1"/>
</dbReference>
<dbReference type="InterPro" id="IPR041698">
    <property type="entry name" value="Methyltransf_25"/>
</dbReference>
<protein>
    <submittedName>
        <fullName evidence="2">Class I SAM-dependent methyltransferase</fullName>
    </submittedName>
</protein>
<keyword evidence="2" id="KW-0808">Transferase</keyword>
<dbReference type="Proteomes" id="UP001212996">
    <property type="component" value="Unassembled WGS sequence"/>
</dbReference>